<organism evidence="9 10">
    <name type="scientific">Nibribacter ruber</name>
    <dbReference type="NCBI Taxonomy" id="2698458"/>
    <lineage>
        <taxon>Bacteria</taxon>
        <taxon>Pseudomonadati</taxon>
        <taxon>Bacteroidota</taxon>
        <taxon>Cytophagia</taxon>
        <taxon>Cytophagales</taxon>
        <taxon>Hymenobacteraceae</taxon>
        <taxon>Nibribacter</taxon>
    </lineage>
</organism>
<dbReference type="InterPro" id="IPR035906">
    <property type="entry name" value="MetI-like_sf"/>
</dbReference>
<dbReference type="PANTHER" id="PTHR43163">
    <property type="entry name" value="DIPEPTIDE TRANSPORT SYSTEM PERMEASE PROTEIN DPPB-RELATED"/>
    <property type="match status" value="1"/>
</dbReference>
<sequence>MQKASAPWWHLLPVVQWNSWDNQYHLWLTEIIAGRLGTSLQDYSPVQDKVAKALKVSSIIAFPGFGLALIGSFILGFWLTLTPLSLATKWVKQVLYTLDSVPGFMITLGIFALYLLAGGTLFFASSGMSFTPSTLLGSGCVALFLLPFLSLFFHQSLQQEASKLYLRTAQAKGLSFSQAMVYHALPNALASSVVVIGDILASLLAGVLIVEVTFSLPGTGSLLAKSLLTQDYPTVIGLTLFFLLLRTVLMWTADIVSGLIDPRMKVQ</sequence>
<evidence type="ECO:0000256" key="7">
    <source>
        <dbReference type="RuleBase" id="RU363032"/>
    </source>
</evidence>
<dbReference type="RefSeq" id="WP_160689236.1">
    <property type="nucleotide sequence ID" value="NZ_CP047897.1"/>
</dbReference>
<dbReference type="CDD" id="cd06261">
    <property type="entry name" value="TM_PBP2"/>
    <property type="match status" value="1"/>
</dbReference>
<feature type="transmembrane region" description="Helical" evidence="7">
    <location>
        <begin position="101"/>
        <end position="123"/>
    </location>
</feature>
<name>A0A6P1NY47_9BACT</name>
<keyword evidence="10" id="KW-1185">Reference proteome</keyword>
<dbReference type="EMBL" id="CP047897">
    <property type="protein sequence ID" value="QHL86641.1"/>
    <property type="molecule type" value="Genomic_DNA"/>
</dbReference>
<proteinExistence type="inferred from homology"/>
<keyword evidence="2 7" id="KW-0813">Transport</keyword>
<evidence type="ECO:0000256" key="6">
    <source>
        <dbReference type="ARBA" id="ARBA00023136"/>
    </source>
</evidence>
<feature type="transmembrane region" description="Helical" evidence="7">
    <location>
        <begin position="135"/>
        <end position="153"/>
    </location>
</feature>
<evidence type="ECO:0000256" key="5">
    <source>
        <dbReference type="ARBA" id="ARBA00022989"/>
    </source>
</evidence>
<evidence type="ECO:0000256" key="2">
    <source>
        <dbReference type="ARBA" id="ARBA00022448"/>
    </source>
</evidence>
<dbReference type="PROSITE" id="PS50928">
    <property type="entry name" value="ABC_TM1"/>
    <property type="match status" value="1"/>
</dbReference>
<dbReference type="GO" id="GO:0005886">
    <property type="term" value="C:plasma membrane"/>
    <property type="evidence" value="ECO:0007669"/>
    <property type="project" value="UniProtKB-SubCell"/>
</dbReference>
<dbReference type="PANTHER" id="PTHR43163:SF6">
    <property type="entry name" value="DIPEPTIDE TRANSPORT SYSTEM PERMEASE PROTEIN DPPB-RELATED"/>
    <property type="match status" value="1"/>
</dbReference>
<evidence type="ECO:0000259" key="8">
    <source>
        <dbReference type="PROSITE" id="PS50928"/>
    </source>
</evidence>
<evidence type="ECO:0000256" key="4">
    <source>
        <dbReference type="ARBA" id="ARBA00022692"/>
    </source>
</evidence>
<keyword evidence="3" id="KW-1003">Cell membrane</keyword>
<reference evidence="9 10" key="1">
    <citation type="submission" date="2020-01" db="EMBL/GenBank/DDBJ databases">
        <authorList>
            <person name="Kim M."/>
        </authorList>
    </citation>
    <scope>NUCLEOTIDE SEQUENCE [LARGE SCALE GENOMIC DNA]</scope>
    <source>
        <strain evidence="9 10">BT10</strain>
    </source>
</reference>
<dbReference type="KEGG" id="nib:GU926_03970"/>
<dbReference type="Pfam" id="PF00528">
    <property type="entry name" value="BPD_transp_1"/>
    <property type="match status" value="1"/>
</dbReference>
<feature type="transmembrane region" description="Helical" evidence="7">
    <location>
        <begin position="189"/>
        <end position="214"/>
    </location>
</feature>
<keyword evidence="6 7" id="KW-0472">Membrane</keyword>
<gene>
    <name evidence="9" type="ORF">GU926_03970</name>
</gene>
<feature type="transmembrane region" description="Helical" evidence="7">
    <location>
        <begin position="59"/>
        <end position="81"/>
    </location>
</feature>
<protein>
    <submittedName>
        <fullName evidence="9">ABC transporter permease subunit</fullName>
    </submittedName>
</protein>
<dbReference type="AlphaFoldDB" id="A0A6P1NY47"/>
<dbReference type="Proteomes" id="UP000464214">
    <property type="component" value="Chromosome"/>
</dbReference>
<dbReference type="GO" id="GO:0055085">
    <property type="term" value="P:transmembrane transport"/>
    <property type="evidence" value="ECO:0007669"/>
    <property type="project" value="InterPro"/>
</dbReference>
<dbReference type="Gene3D" id="1.10.3720.10">
    <property type="entry name" value="MetI-like"/>
    <property type="match status" value="1"/>
</dbReference>
<feature type="domain" description="ABC transmembrane type-1" evidence="8">
    <location>
        <begin position="54"/>
        <end position="253"/>
    </location>
</feature>
<evidence type="ECO:0000256" key="3">
    <source>
        <dbReference type="ARBA" id="ARBA00022475"/>
    </source>
</evidence>
<keyword evidence="5 7" id="KW-1133">Transmembrane helix</keyword>
<dbReference type="InterPro" id="IPR000515">
    <property type="entry name" value="MetI-like"/>
</dbReference>
<accession>A0A6P1NY47</accession>
<comment type="similarity">
    <text evidence="7">Belongs to the binding-protein-dependent transport system permease family.</text>
</comment>
<evidence type="ECO:0000256" key="1">
    <source>
        <dbReference type="ARBA" id="ARBA00004651"/>
    </source>
</evidence>
<evidence type="ECO:0000313" key="10">
    <source>
        <dbReference type="Proteomes" id="UP000464214"/>
    </source>
</evidence>
<feature type="transmembrane region" description="Helical" evidence="7">
    <location>
        <begin position="235"/>
        <end position="260"/>
    </location>
</feature>
<keyword evidence="4 7" id="KW-0812">Transmembrane</keyword>
<dbReference type="SUPFAM" id="SSF161098">
    <property type="entry name" value="MetI-like"/>
    <property type="match status" value="1"/>
</dbReference>
<evidence type="ECO:0000313" key="9">
    <source>
        <dbReference type="EMBL" id="QHL86641.1"/>
    </source>
</evidence>
<comment type="subcellular location">
    <subcellularLocation>
        <location evidence="1 7">Cell membrane</location>
        <topology evidence="1 7">Multi-pass membrane protein</topology>
    </subcellularLocation>
</comment>